<evidence type="ECO:0000313" key="3">
    <source>
        <dbReference type="EMBL" id="KOO32023.1"/>
    </source>
</evidence>
<keyword evidence="2" id="KW-0560">Oxidoreductase</keyword>
<comment type="similarity">
    <text evidence="1">Belongs to the short-chain dehydrogenases/reductases (SDR) family.</text>
</comment>
<dbReference type="Proteomes" id="UP000037460">
    <property type="component" value="Unassembled WGS sequence"/>
</dbReference>
<gene>
    <name evidence="3" type="ORF">Ctob_004677</name>
    <name evidence="4" type="ORF">Ctob_007983</name>
</gene>
<reference evidence="3" key="1">
    <citation type="submission" date="2014-12" db="EMBL/GenBank/DDBJ databases">
        <title>Draft genome of the oleaginous, mixotrophic haptophyte, Chrysochromulina tobin.</title>
        <authorList>
            <person name="Hovde B.T."/>
            <person name="Starkenburg S.R."/>
            <person name="Cattolico R.A."/>
        </authorList>
    </citation>
    <scope>NUCLEOTIDE SEQUENCE</scope>
    <source>
        <strain evidence="3">CCMP291</strain>
    </source>
</reference>
<dbReference type="InterPro" id="IPR020904">
    <property type="entry name" value="Sc_DH/Rdtase_CS"/>
</dbReference>
<dbReference type="OrthoDB" id="1393670at2759"/>
<dbReference type="Pfam" id="PF00106">
    <property type="entry name" value="adh_short"/>
    <property type="match status" value="1"/>
</dbReference>
<dbReference type="PROSITE" id="PS00061">
    <property type="entry name" value="ADH_SHORT"/>
    <property type="match status" value="1"/>
</dbReference>
<protein>
    <submittedName>
        <fullName evidence="3">3-ketosphinganine reductase</fullName>
    </submittedName>
</protein>
<evidence type="ECO:0000256" key="1">
    <source>
        <dbReference type="ARBA" id="ARBA00006484"/>
    </source>
</evidence>
<dbReference type="GO" id="GO:0016491">
    <property type="term" value="F:oxidoreductase activity"/>
    <property type="evidence" value="ECO:0007669"/>
    <property type="project" value="UniProtKB-KW"/>
</dbReference>
<sequence length="292" mass="31449">MLLPSQNLKKKYGAKWALVTGSSSGIGKELARTLLKQELDVILVARDEPLFGDTVAELSQQFPSRKVVRVNANLSDGTGVWMEGVKAAVGDNDVQCVFLNAGYILTGMFEQNAVGAHLANLHCNLTSNIWLSHFFYERMLAKQLRGCIVFTSSSASYIPNPFAVMYGATKSGVSAFAASLACEARPRGIHVHSIHPSPVNSRFTAGGGNQVQQRKIEAMAAFYKFASGPEVLPQKFLSHIGRGAIVADLGGVSVGLRLVIQLLGYNTMALLTALTAHLTPDYQTHVSKTKKA</sequence>
<name>A0A0M0K0W1_9EUKA</name>
<reference evidence="5" key="2">
    <citation type="journal article" date="2015" name="PLoS Genet.">
        <title>Genome Sequence and Transcriptome Analyses of Chrysochromulina tobin: Metabolic Tools for Enhanced Algal Fitness in the Prominent Order Prymnesiales (Haptophyceae).</title>
        <authorList>
            <person name="Hovde B.T."/>
            <person name="Deodato C.R."/>
            <person name="Hunsperger H.M."/>
            <person name="Ryken S.A."/>
            <person name="Yost W."/>
            <person name="Jha R.K."/>
            <person name="Patterson J."/>
            <person name="Monnat R.J. Jr."/>
            <person name="Barlow S.B."/>
            <person name="Starkenburg S.R."/>
            <person name="Cattolico R.A."/>
        </authorList>
    </citation>
    <scope>NUCLEOTIDE SEQUENCE</scope>
    <source>
        <strain evidence="5">CCMP291</strain>
    </source>
</reference>
<dbReference type="PANTHER" id="PTHR42901:SF1">
    <property type="entry name" value="ALCOHOL DEHYDROGENASE"/>
    <property type="match status" value="1"/>
</dbReference>
<dbReference type="Gene3D" id="3.40.50.720">
    <property type="entry name" value="NAD(P)-binding Rossmann-like Domain"/>
    <property type="match status" value="1"/>
</dbReference>
<dbReference type="AlphaFoldDB" id="A0A0M0K0W1"/>
<dbReference type="InterPro" id="IPR002347">
    <property type="entry name" value="SDR_fam"/>
</dbReference>
<evidence type="ECO:0000313" key="4">
    <source>
        <dbReference type="EMBL" id="KOO34187.1"/>
    </source>
</evidence>
<dbReference type="CDD" id="cd05233">
    <property type="entry name" value="SDR_c"/>
    <property type="match status" value="1"/>
</dbReference>
<dbReference type="InterPro" id="IPR036291">
    <property type="entry name" value="NAD(P)-bd_dom_sf"/>
</dbReference>
<accession>A0A0M0K0W1</accession>
<evidence type="ECO:0000256" key="2">
    <source>
        <dbReference type="ARBA" id="ARBA00023002"/>
    </source>
</evidence>
<proteinExistence type="inferred from homology"/>
<keyword evidence="5" id="KW-1185">Reference proteome</keyword>
<dbReference type="PRINTS" id="PR00081">
    <property type="entry name" value="GDHRDH"/>
</dbReference>
<dbReference type="SUPFAM" id="SSF51735">
    <property type="entry name" value="NAD(P)-binding Rossmann-fold domains"/>
    <property type="match status" value="1"/>
</dbReference>
<dbReference type="PANTHER" id="PTHR42901">
    <property type="entry name" value="ALCOHOL DEHYDROGENASE"/>
    <property type="match status" value="1"/>
</dbReference>
<comment type="caution">
    <text evidence="3">The sequence shown here is derived from an EMBL/GenBank/DDBJ whole genome shotgun (WGS) entry which is preliminary data.</text>
</comment>
<dbReference type="EMBL" id="JWZX01001868">
    <property type="protein sequence ID" value="KOO32023.1"/>
    <property type="molecule type" value="Genomic_DNA"/>
</dbReference>
<evidence type="ECO:0000313" key="5">
    <source>
        <dbReference type="Proteomes" id="UP000037460"/>
    </source>
</evidence>
<organism evidence="3 5">
    <name type="scientific">Chrysochromulina tobinii</name>
    <dbReference type="NCBI Taxonomy" id="1460289"/>
    <lineage>
        <taxon>Eukaryota</taxon>
        <taxon>Haptista</taxon>
        <taxon>Haptophyta</taxon>
        <taxon>Prymnesiophyceae</taxon>
        <taxon>Prymnesiales</taxon>
        <taxon>Chrysochromulinaceae</taxon>
        <taxon>Chrysochromulina</taxon>
    </lineage>
</organism>
<dbReference type="EMBL" id="JWZX01001303">
    <property type="protein sequence ID" value="KOO34187.1"/>
    <property type="molecule type" value="Genomic_DNA"/>
</dbReference>